<protein>
    <submittedName>
        <fullName evidence="3">Uncharacterized protein</fullName>
    </submittedName>
</protein>
<evidence type="ECO:0000256" key="1">
    <source>
        <dbReference type="SAM" id="MobiDB-lite"/>
    </source>
</evidence>
<sequence>MDDSPTSPRRCAAGLPPVTPARGRPLSAEPVSATGRGAGCRTSRPVPPRESVGSGAALEERLSASPFWRAEWWAFGEGRGGFRYWPLSHIGQWIFTLSGPAYVSGFLAVVLT</sequence>
<keyword evidence="2" id="KW-0812">Transmembrane</keyword>
<keyword evidence="2" id="KW-1133">Transmembrane helix</keyword>
<evidence type="ECO:0000256" key="2">
    <source>
        <dbReference type="SAM" id="Phobius"/>
    </source>
</evidence>
<keyword evidence="2" id="KW-0472">Membrane</keyword>
<keyword evidence="4" id="KW-1185">Reference proteome</keyword>
<dbReference type="EMBL" id="JADLQN010000001">
    <property type="protein sequence ID" value="MBF6353044.1"/>
    <property type="molecule type" value="Genomic_DNA"/>
</dbReference>
<accession>A0ABS0D3I6</accession>
<proteinExistence type="predicted"/>
<feature type="region of interest" description="Disordered" evidence="1">
    <location>
        <begin position="1"/>
        <end position="55"/>
    </location>
</feature>
<reference evidence="3 4" key="1">
    <citation type="submission" date="2020-10" db="EMBL/GenBank/DDBJ databases">
        <title>Identification of Nocardia species via Next-generation sequencing and recognition of intraspecies genetic diversity.</title>
        <authorList>
            <person name="Li P."/>
            <person name="Li P."/>
            <person name="Lu B."/>
        </authorList>
    </citation>
    <scope>NUCLEOTIDE SEQUENCE [LARGE SCALE GENOMIC DNA]</scope>
    <source>
        <strain evidence="3 4">BJ06-0143</strain>
    </source>
</reference>
<evidence type="ECO:0000313" key="3">
    <source>
        <dbReference type="EMBL" id="MBF6353044.1"/>
    </source>
</evidence>
<name>A0ABS0D3I6_9NOCA</name>
<dbReference type="Proteomes" id="UP000707731">
    <property type="component" value="Unassembled WGS sequence"/>
</dbReference>
<feature type="transmembrane region" description="Helical" evidence="2">
    <location>
        <begin position="90"/>
        <end position="111"/>
    </location>
</feature>
<gene>
    <name evidence="3" type="ORF">IU449_00515</name>
</gene>
<organism evidence="3 4">
    <name type="scientific">Nocardia higoensis</name>
    <dbReference type="NCBI Taxonomy" id="228599"/>
    <lineage>
        <taxon>Bacteria</taxon>
        <taxon>Bacillati</taxon>
        <taxon>Actinomycetota</taxon>
        <taxon>Actinomycetes</taxon>
        <taxon>Mycobacteriales</taxon>
        <taxon>Nocardiaceae</taxon>
        <taxon>Nocardia</taxon>
    </lineage>
</organism>
<dbReference type="RefSeq" id="WP_195002573.1">
    <property type="nucleotide sequence ID" value="NZ_JADLQN010000001.1"/>
</dbReference>
<evidence type="ECO:0000313" key="4">
    <source>
        <dbReference type="Proteomes" id="UP000707731"/>
    </source>
</evidence>
<comment type="caution">
    <text evidence="3">The sequence shown here is derived from an EMBL/GenBank/DDBJ whole genome shotgun (WGS) entry which is preliminary data.</text>
</comment>